<evidence type="ECO:0000256" key="2">
    <source>
        <dbReference type="ARBA" id="ARBA00022737"/>
    </source>
</evidence>
<gene>
    <name evidence="8" type="ORF">HHI36_008407</name>
</gene>
<keyword evidence="1" id="KW-0479">Metal-binding</keyword>
<sequence length="568" mass="64484">MLSNFKTRYDALHLRFGQTPPEKLNEQELKTDKITVQEKNDLSPQNQTSPVKVRVKMKNRKQLILKKLMVFGLRPSLRMAALKMLSCKKNKYTLKELEDEAEENPEEKIGIKCPICSATINDSLLLEQHLALSHSKDVTYKCGICSFVCQYHGDYLNHMKTHFNGPPFKCDYCENTTDQISKLISHRSQHLEESIFQCTFCSFKCRQKQNFASHLKIHSPEKNYKCDNCTKTFRFKQSLDTHMLTHSNEKSLTCDSCGFHTKFLSHMIAHKRIHAGDIYRCSYLHCKYSTSKKNQLASHVKSHNGVRPHSCGICGRGFMEKSHLVRHERIHLEEKPFKCSNCDYASSRRDKLKEHFTRHHGENASAKVPYKARPMRNNNTANSVRPKSQTNSESPASTNSNGISFTQTANTTSSSGSQPLNNEIQDLIMHHQAHPPSASTGNNLSTLNSNYHHFADPADFHHHNHTHNLHNQILNTSHNQRGGQHNNNIVNHHMLARTNHSTATSTAAAVAAAMMLDPRFHHNSSVPYHPSSTPVSMAMAAVQSSQQIQASGQHTEYPPSLQNCMTLF</sequence>
<evidence type="ECO:0000256" key="6">
    <source>
        <dbReference type="SAM" id="MobiDB-lite"/>
    </source>
</evidence>
<dbReference type="InterPro" id="IPR036236">
    <property type="entry name" value="Znf_C2H2_sf"/>
</dbReference>
<feature type="region of interest" description="Disordered" evidence="6">
    <location>
        <begin position="355"/>
        <end position="420"/>
    </location>
</feature>
<name>A0ABD2MSH9_9CUCU</name>
<dbReference type="SMART" id="SM00355">
    <property type="entry name" value="ZnF_C2H2"/>
    <property type="match status" value="9"/>
</dbReference>
<feature type="domain" description="C2H2-type" evidence="7">
    <location>
        <begin position="196"/>
        <end position="223"/>
    </location>
</feature>
<feature type="domain" description="C2H2-type" evidence="7">
    <location>
        <begin position="252"/>
        <end position="279"/>
    </location>
</feature>
<dbReference type="FunFam" id="3.30.160.60:FF:000624">
    <property type="entry name" value="zinc finger protein 697"/>
    <property type="match status" value="1"/>
</dbReference>
<keyword evidence="9" id="KW-1185">Reference proteome</keyword>
<dbReference type="PANTHER" id="PTHR23234">
    <property type="entry name" value="ZNF44 PROTEIN"/>
    <property type="match status" value="1"/>
</dbReference>
<evidence type="ECO:0000259" key="7">
    <source>
        <dbReference type="PROSITE" id="PS50157"/>
    </source>
</evidence>
<feature type="domain" description="C2H2-type" evidence="7">
    <location>
        <begin position="309"/>
        <end position="336"/>
    </location>
</feature>
<evidence type="ECO:0000256" key="5">
    <source>
        <dbReference type="PROSITE-ProRule" id="PRU00042"/>
    </source>
</evidence>
<feature type="domain" description="C2H2-type" evidence="7">
    <location>
        <begin position="337"/>
        <end position="364"/>
    </location>
</feature>
<dbReference type="InterPro" id="IPR050758">
    <property type="entry name" value="Znf_C2H2-type"/>
</dbReference>
<keyword evidence="2" id="KW-0677">Repeat</keyword>
<dbReference type="FunFam" id="3.30.160.60:FF:002780">
    <property type="entry name" value="Protein CBR-EOR-1"/>
    <property type="match status" value="1"/>
</dbReference>
<organism evidence="8 9">
    <name type="scientific">Cryptolaemus montrouzieri</name>
    <dbReference type="NCBI Taxonomy" id="559131"/>
    <lineage>
        <taxon>Eukaryota</taxon>
        <taxon>Metazoa</taxon>
        <taxon>Ecdysozoa</taxon>
        <taxon>Arthropoda</taxon>
        <taxon>Hexapoda</taxon>
        <taxon>Insecta</taxon>
        <taxon>Pterygota</taxon>
        <taxon>Neoptera</taxon>
        <taxon>Endopterygota</taxon>
        <taxon>Coleoptera</taxon>
        <taxon>Polyphaga</taxon>
        <taxon>Cucujiformia</taxon>
        <taxon>Coccinelloidea</taxon>
        <taxon>Coccinellidae</taxon>
        <taxon>Scymninae</taxon>
        <taxon>Scymnini</taxon>
        <taxon>Cryptolaemus</taxon>
    </lineage>
</organism>
<feature type="compositionally biased region" description="Polar residues" evidence="6">
    <location>
        <begin position="376"/>
        <end position="420"/>
    </location>
</feature>
<feature type="domain" description="C2H2-type" evidence="7">
    <location>
        <begin position="168"/>
        <end position="195"/>
    </location>
</feature>
<dbReference type="InterPro" id="IPR013087">
    <property type="entry name" value="Znf_C2H2_type"/>
</dbReference>
<dbReference type="Proteomes" id="UP001516400">
    <property type="component" value="Unassembled WGS sequence"/>
</dbReference>
<evidence type="ECO:0000313" key="9">
    <source>
        <dbReference type="Proteomes" id="UP001516400"/>
    </source>
</evidence>
<dbReference type="Pfam" id="PF00096">
    <property type="entry name" value="zf-C2H2"/>
    <property type="match status" value="2"/>
</dbReference>
<keyword evidence="4" id="KW-0862">Zinc</keyword>
<dbReference type="Gene3D" id="3.30.160.60">
    <property type="entry name" value="Classic Zinc Finger"/>
    <property type="match status" value="6"/>
</dbReference>
<feature type="domain" description="C2H2-type" evidence="7">
    <location>
        <begin position="279"/>
        <end position="308"/>
    </location>
</feature>
<dbReference type="AlphaFoldDB" id="A0ABD2MSH9"/>
<keyword evidence="3 5" id="KW-0863">Zinc-finger</keyword>
<dbReference type="PROSITE" id="PS00028">
    <property type="entry name" value="ZINC_FINGER_C2H2_1"/>
    <property type="match status" value="5"/>
</dbReference>
<evidence type="ECO:0000313" key="8">
    <source>
        <dbReference type="EMBL" id="KAL3269335.1"/>
    </source>
</evidence>
<comment type="caution">
    <text evidence="8">The sequence shown here is derived from an EMBL/GenBank/DDBJ whole genome shotgun (WGS) entry which is preliminary data.</text>
</comment>
<reference evidence="8 9" key="1">
    <citation type="journal article" date="2021" name="BMC Biol.">
        <title>Horizontally acquired antibacterial genes associated with adaptive radiation of ladybird beetles.</title>
        <authorList>
            <person name="Li H.S."/>
            <person name="Tang X.F."/>
            <person name="Huang Y.H."/>
            <person name="Xu Z.Y."/>
            <person name="Chen M.L."/>
            <person name="Du X.Y."/>
            <person name="Qiu B.Y."/>
            <person name="Chen P.T."/>
            <person name="Zhang W."/>
            <person name="Slipinski A."/>
            <person name="Escalona H.E."/>
            <person name="Waterhouse R.M."/>
            <person name="Zwick A."/>
            <person name="Pang H."/>
        </authorList>
    </citation>
    <scope>NUCLEOTIDE SEQUENCE [LARGE SCALE GENOMIC DNA]</scope>
    <source>
        <strain evidence="8">SYSU2018</strain>
    </source>
</reference>
<evidence type="ECO:0000256" key="1">
    <source>
        <dbReference type="ARBA" id="ARBA00022723"/>
    </source>
</evidence>
<proteinExistence type="predicted"/>
<dbReference type="EMBL" id="JABFTP020000021">
    <property type="protein sequence ID" value="KAL3269335.1"/>
    <property type="molecule type" value="Genomic_DNA"/>
</dbReference>
<protein>
    <recommendedName>
        <fullName evidence="7">C2H2-type domain-containing protein</fullName>
    </recommendedName>
</protein>
<dbReference type="PANTHER" id="PTHR23234:SF10">
    <property type="entry name" value="RIKEN CDNA 6720489N17 GENE-RELATED"/>
    <property type="match status" value="1"/>
</dbReference>
<dbReference type="GO" id="GO:0008270">
    <property type="term" value="F:zinc ion binding"/>
    <property type="evidence" value="ECO:0007669"/>
    <property type="project" value="UniProtKB-KW"/>
</dbReference>
<evidence type="ECO:0000256" key="3">
    <source>
        <dbReference type="ARBA" id="ARBA00022771"/>
    </source>
</evidence>
<evidence type="ECO:0000256" key="4">
    <source>
        <dbReference type="ARBA" id="ARBA00022833"/>
    </source>
</evidence>
<accession>A0ABD2MSH9</accession>
<feature type="domain" description="C2H2-type" evidence="7">
    <location>
        <begin position="224"/>
        <end position="251"/>
    </location>
</feature>
<dbReference type="PROSITE" id="PS50157">
    <property type="entry name" value="ZINC_FINGER_C2H2_2"/>
    <property type="match status" value="7"/>
</dbReference>
<dbReference type="SUPFAM" id="SSF57667">
    <property type="entry name" value="beta-beta-alpha zinc fingers"/>
    <property type="match status" value="5"/>
</dbReference>